<dbReference type="InterPro" id="IPR001496">
    <property type="entry name" value="SOCS_box"/>
</dbReference>
<dbReference type="CDD" id="cd03716">
    <property type="entry name" value="SOCS_ASB_like"/>
    <property type="match status" value="1"/>
</dbReference>
<dbReference type="OrthoDB" id="10252328at2759"/>
<dbReference type="Pfam" id="PF00023">
    <property type="entry name" value="Ank"/>
    <property type="match status" value="1"/>
</dbReference>
<evidence type="ECO:0000256" key="4">
    <source>
        <dbReference type="PROSITE-ProRule" id="PRU00023"/>
    </source>
</evidence>
<dbReference type="SMART" id="SM00969">
    <property type="entry name" value="SOCS_box"/>
    <property type="match status" value="1"/>
</dbReference>
<dbReference type="Gene3D" id="1.25.40.20">
    <property type="entry name" value="Ankyrin repeat-containing domain"/>
    <property type="match status" value="1"/>
</dbReference>
<dbReference type="STRING" id="6526.A0A2C9LGJ0"/>
<dbReference type="GO" id="GO:0035556">
    <property type="term" value="P:intracellular signal transduction"/>
    <property type="evidence" value="ECO:0007669"/>
    <property type="project" value="InterPro"/>
</dbReference>
<keyword evidence="3 4" id="KW-0040">ANK repeat</keyword>
<evidence type="ECO:0000313" key="7">
    <source>
        <dbReference type="Proteomes" id="UP000076420"/>
    </source>
</evidence>
<evidence type="ECO:0000256" key="1">
    <source>
        <dbReference type="ARBA" id="ARBA00005949"/>
    </source>
</evidence>
<comment type="similarity">
    <text evidence="1">Belongs to the ankyrin SOCS box (ASB) family.</text>
</comment>
<dbReference type="Proteomes" id="UP000076420">
    <property type="component" value="Unassembled WGS sequence"/>
</dbReference>
<sequence>MVDTENQDVQERYPLHRAARESSFESLKTLLESGKFNINEGTFDLVRPLHEACLAGSIDCVSLLLKHGANVNLGNIDGATALCDACWIGSVECVQLLIDHGADVNPPFLFSTPLHEAVFRDHWECVQLLVKKGASIDKSDCHYGTPLHVAACKGHVKSAQELLCAGANPNISKIHHTPLHEAARNQNFELLLLLLEHGANVYAQNNSGLTARQLVPRAMSPCKQQLLDWESFPRSLRHYCRLCIRTALGPKRLLRVDNLPLPKIVLRYLEHY</sequence>
<evidence type="ECO:0000259" key="5">
    <source>
        <dbReference type="PROSITE" id="PS50225"/>
    </source>
</evidence>
<reference evidence="6" key="1">
    <citation type="submission" date="2020-05" db="UniProtKB">
        <authorList>
            <consortium name="EnsemblMetazoa"/>
        </authorList>
    </citation>
    <scope>IDENTIFICATION</scope>
    <source>
        <strain evidence="6">BB02</strain>
    </source>
</reference>
<feature type="domain" description="SOCS box" evidence="5">
    <location>
        <begin position="227"/>
        <end position="272"/>
    </location>
</feature>
<feature type="repeat" description="ANK" evidence="4">
    <location>
        <begin position="174"/>
        <end position="206"/>
    </location>
</feature>
<feature type="repeat" description="ANK" evidence="4">
    <location>
        <begin position="44"/>
        <end position="76"/>
    </location>
</feature>
<keyword evidence="2" id="KW-0677">Repeat</keyword>
<dbReference type="VEuPathDB" id="VectorBase:BGLAX_049652"/>
<dbReference type="EnsemblMetazoa" id="BGLB030699-RA">
    <property type="protein sequence ID" value="BGLB030699-PA"/>
    <property type="gene ID" value="BGLB030699"/>
</dbReference>
<dbReference type="SUPFAM" id="SSF48403">
    <property type="entry name" value="Ankyrin repeat"/>
    <property type="match status" value="1"/>
</dbReference>
<dbReference type="InterPro" id="IPR036036">
    <property type="entry name" value="SOCS_box-like_dom_sf"/>
</dbReference>
<dbReference type="InterPro" id="IPR002110">
    <property type="entry name" value="Ankyrin_rpt"/>
</dbReference>
<name>A0A2C9LGJ0_BIOGL</name>
<feature type="repeat" description="ANK" evidence="4">
    <location>
        <begin position="142"/>
        <end position="174"/>
    </location>
</feature>
<dbReference type="PROSITE" id="PS50225">
    <property type="entry name" value="SOCS"/>
    <property type="match status" value="1"/>
</dbReference>
<dbReference type="PROSITE" id="PS50088">
    <property type="entry name" value="ANK_REPEAT"/>
    <property type="match status" value="5"/>
</dbReference>
<feature type="repeat" description="ANK" evidence="4">
    <location>
        <begin position="77"/>
        <end position="105"/>
    </location>
</feature>
<accession>A0A2C9LGJ0</accession>
<organism evidence="6 7">
    <name type="scientific">Biomphalaria glabrata</name>
    <name type="common">Bloodfluke planorb</name>
    <name type="synonym">Freshwater snail</name>
    <dbReference type="NCBI Taxonomy" id="6526"/>
    <lineage>
        <taxon>Eukaryota</taxon>
        <taxon>Metazoa</taxon>
        <taxon>Spiralia</taxon>
        <taxon>Lophotrochozoa</taxon>
        <taxon>Mollusca</taxon>
        <taxon>Gastropoda</taxon>
        <taxon>Heterobranchia</taxon>
        <taxon>Euthyneura</taxon>
        <taxon>Panpulmonata</taxon>
        <taxon>Hygrophila</taxon>
        <taxon>Lymnaeoidea</taxon>
        <taxon>Planorbidae</taxon>
        <taxon>Biomphalaria</taxon>
    </lineage>
</organism>
<feature type="repeat" description="ANK" evidence="4">
    <location>
        <begin position="109"/>
        <end position="141"/>
    </location>
</feature>
<dbReference type="InterPro" id="IPR051573">
    <property type="entry name" value="Ankyrin-SOCS_box_domain"/>
</dbReference>
<protein>
    <recommendedName>
        <fullName evidence="5">SOCS box domain-containing protein</fullName>
    </recommendedName>
</protein>
<dbReference type="KEGG" id="bgt:106074583"/>
<evidence type="ECO:0000256" key="3">
    <source>
        <dbReference type="ARBA" id="ARBA00023043"/>
    </source>
</evidence>
<dbReference type="GO" id="GO:0045732">
    <property type="term" value="P:positive regulation of protein catabolic process"/>
    <property type="evidence" value="ECO:0007669"/>
    <property type="project" value="TreeGrafter"/>
</dbReference>
<evidence type="ECO:0000313" key="6">
    <source>
        <dbReference type="EnsemblMetazoa" id="BGLB030699-PA"/>
    </source>
</evidence>
<dbReference type="PANTHER" id="PTHR24136">
    <property type="entry name" value="SOWAH (DROSOPHILA) HOMOLOG"/>
    <property type="match status" value="1"/>
</dbReference>
<dbReference type="SMART" id="SM00248">
    <property type="entry name" value="ANK"/>
    <property type="match status" value="6"/>
</dbReference>
<dbReference type="InterPro" id="IPR036770">
    <property type="entry name" value="Ankyrin_rpt-contain_sf"/>
</dbReference>
<dbReference type="Gene3D" id="1.10.750.20">
    <property type="entry name" value="SOCS box"/>
    <property type="match status" value="1"/>
</dbReference>
<dbReference type="PROSITE" id="PS50297">
    <property type="entry name" value="ANK_REP_REGION"/>
    <property type="match status" value="5"/>
</dbReference>
<dbReference type="RefSeq" id="XP_013090832.2">
    <property type="nucleotide sequence ID" value="XM_013235378.2"/>
</dbReference>
<dbReference type="PANTHER" id="PTHR24136:SF53">
    <property type="entry name" value="ANKYRIN REPEAT AND SOCS BOX CONTAINING 13"/>
    <property type="match status" value="1"/>
</dbReference>
<dbReference type="SUPFAM" id="SSF158235">
    <property type="entry name" value="SOCS box-like"/>
    <property type="match status" value="1"/>
</dbReference>
<dbReference type="GO" id="GO:0016567">
    <property type="term" value="P:protein ubiquitination"/>
    <property type="evidence" value="ECO:0007669"/>
    <property type="project" value="TreeGrafter"/>
</dbReference>
<dbReference type="Pfam" id="PF12796">
    <property type="entry name" value="Ank_2"/>
    <property type="match status" value="2"/>
</dbReference>
<dbReference type="AlphaFoldDB" id="A0A2C9LGJ0"/>
<dbReference type="VEuPathDB" id="VectorBase:BGLB030699"/>
<dbReference type="Pfam" id="PF07525">
    <property type="entry name" value="SOCS_box"/>
    <property type="match status" value="1"/>
</dbReference>
<gene>
    <name evidence="6" type="primary">106074583</name>
</gene>
<evidence type="ECO:0000256" key="2">
    <source>
        <dbReference type="ARBA" id="ARBA00022737"/>
    </source>
</evidence>
<proteinExistence type="inferred from homology"/>